<dbReference type="AlphaFoldDB" id="A0A4D7AXU4"/>
<dbReference type="InterPro" id="IPR014543">
    <property type="entry name" value="UCP028291"/>
</dbReference>
<organism evidence="1 2">
    <name type="scientific">Phreatobacter stygius</name>
    <dbReference type="NCBI Taxonomy" id="1940610"/>
    <lineage>
        <taxon>Bacteria</taxon>
        <taxon>Pseudomonadati</taxon>
        <taxon>Pseudomonadota</taxon>
        <taxon>Alphaproteobacteria</taxon>
        <taxon>Hyphomicrobiales</taxon>
        <taxon>Phreatobacteraceae</taxon>
        <taxon>Phreatobacter</taxon>
    </lineage>
</organism>
<dbReference type="Proteomes" id="UP000298781">
    <property type="component" value="Chromosome"/>
</dbReference>
<dbReference type="KEGG" id="pstg:E8M01_18760"/>
<dbReference type="EMBL" id="CP039690">
    <property type="protein sequence ID" value="QCI66069.1"/>
    <property type="molecule type" value="Genomic_DNA"/>
</dbReference>
<dbReference type="Pfam" id="PF09981">
    <property type="entry name" value="DUF2218"/>
    <property type="match status" value="1"/>
</dbReference>
<evidence type="ECO:0000313" key="2">
    <source>
        <dbReference type="Proteomes" id="UP000298781"/>
    </source>
</evidence>
<dbReference type="RefSeq" id="WP_136961515.1">
    <property type="nucleotide sequence ID" value="NZ_CP039690.1"/>
</dbReference>
<name>A0A4D7AXU4_9HYPH</name>
<dbReference type="OrthoDB" id="9806511at2"/>
<sequence length="92" mass="10315">MLQSRAVISTPNASRILQQLCKHWAHKFETGFTTTAGRIMLPLGETRLAADAEALTIDLAAEDADKLSGLRDVVTRHVERFAFRETLDFVWS</sequence>
<evidence type="ECO:0000313" key="1">
    <source>
        <dbReference type="EMBL" id="QCI66069.1"/>
    </source>
</evidence>
<dbReference type="Gene3D" id="3.30.310.50">
    <property type="entry name" value="Alpha-D-phosphohexomutase, C-terminal domain"/>
    <property type="match status" value="1"/>
</dbReference>
<proteinExistence type="predicted"/>
<keyword evidence="2" id="KW-1185">Reference proteome</keyword>
<reference evidence="1 2" key="1">
    <citation type="submission" date="2019-04" db="EMBL/GenBank/DDBJ databases">
        <title>Phreatobacter aquaticus sp. nov.</title>
        <authorList>
            <person name="Choi A."/>
        </authorList>
    </citation>
    <scope>NUCLEOTIDE SEQUENCE [LARGE SCALE GENOMIC DNA]</scope>
    <source>
        <strain evidence="1 2">KCTC 52518</strain>
    </source>
</reference>
<gene>
    <name evidence="1" type="ORF">E8M01_18760</name>
</gene>
<protein>
    <submittedName>
        <fullName evidence="1">DUF2218 domain-containing protein</fullName>
    </submittedName>
</protein>
<dbReference type="PIRSF" id="PIRSF028291">
    <property type="entry name" value="UCP028291"/>
    <property type="match status" value="1"/>
</dbReference>
<accession>A0A4D7AXU4</accession>